<dbReference type="InterPro" id="IPR036249">
    <property type="entry name" value="Thioredoxin-like_sf"/>
</dbReference>
<dbReference type="InterPro" id="IPR050553">
    <property type="entry name" value="Thioredoxin_ResA/DsbE_sf"/>
</dbReference>
<sequence length="168" mass="18861">MIKKITLLFALTLALTACSSEKNQTSTHINQAPAFDLVDLDGNTHSLEKYAGKKVYIKFWASWCPICLAGLEELNTLSMEENDFIVLTVVSPGYNNEKKKDAFIKWFTGVEDVSNITVLLDEDGTIAKQYQVRGYPTSFFIDANGELVLTQPGHLDNEQIKQQLNQIQ</sequence>
<dbReference type="Pfam" id="PF08534">
    <property type="entry name" value="Redoxin"/>
    <property type="match status" value="1"/>
</dbReference>
<accession>A0A927MHS8</accession>
<reference evidence="3" key="1">
    <citation type="submission" date="2020-10" db="EMBL/GenBank/DDBJ databases">
        <title>Genomic Encyclopedia of Type Strains, Phase IV (KMG-IV): sequencing the most valuable type-strain genomes for metagenomic binning, comparative biology and taxonomic classification.</title>
        <authorList>
            <person name="Goeker M."/>
        </authorList>
    </citation>
    <scope>NUCLEOTIDE SEQUENCE</scope>
    <source>
        <strain evidence="3">DSM 13886</strain>
    </source>
</reference>
<dbReference type="PROSITE" id="PS51352">
    <property type="entry name" value="THIOREDOXIN_2"/>
    <property type="match status" value="1"/>
</dbReference>
<organism evidence="3 4">
    <name type="scientific">Sporosarcina limicola</name>
    <dbReference type="NCBI Taxonomy" id="34101"/>
    <lineage>
        <taxon>Bacteria</taxon>
        <taxon>Bacillati</taxon>
        <taxon>Bacillota</taxon>
        <taxon>Bacilli</taxon>
        <taxon>Bacillales</taxon>
        <taxon>Caryophanaceae</taxon>
        <taxon>Sporosarcina</taxon>
    </lineage>
</organism>
<dbReference type="Proteomes" id="UP000658225">
    <property type="component" value="Unassembled WGS sequence"/>
</dbReference>
<dbReference type="PANTHER" id="PTHR42852:SF16">
    <property type="entry name" value="THIOL:DISULFIDE INTERCHANGE PROTEIN TLPA"/>
    <property type="match status" value="1"/>
</dbReference>
<dbReference type="RefSeq" id="WP_338062430.1">
    <property type="nucleotide sequence ID" value="NZ_JADBEL010000008.1"/>
</dbReference>
<dbReference type="InterPro" id="IPR013740">
    <property type="entry name" value="Redoxin"/>
</dbReference>
<keyword evidence="4" id="KW-1185">Reference proteome</keyword>
<evidence type="ECO:0000259" key="2">
    <source>
        <dbReference type="PROSITE" id="PS51352"/>
    </source>
</evidence>
<comment type="caution">
    <text evidence="3">The sequence shown here is derived from an EMBL/GenBank/DDBJ whole genome shotgun (WGS) entry which is preliminary data.</text>
</comment>
<dbReference type="CDD" id="cd02966">
    <property type="entry name" value="TlpA_like_family"/>
    <property type="match status" value="1"/>
</dbReference>
<proteinExistence type="predicted"/>
<keyword evidence="3" id="KW-0560">Oxidoreductase</keyword>
<dbReference type="Gene3D" id="3.40.30.10">
    <property type="entry name" value="Glutaredoxin"/>
    <property type="match status" value="1"/>
</dbReference>
<dbReference type="GO" id="GO:0033743">
    <property type="term" value="F:peptide-methionine (R)-S-oxide reductase activity"/>
    <property type="evidence" value="ECO:0007669"/>
    <property type="project" value="UniProtKB-EC"/>
</dbReference>
<dbReference type="PANTHER" id="PTHR42852">
    <property type="entry name" value="THIOL:DISULFIDE INTERCHANGE PROTEIN DSBE"/>
    <property type="match status" value="1"/>
</dbReference>
<dbReference type="EC" id="1.8.4.12" evidence="3"/>
<evidence type="ECO:0000313" key="4">
    <source>
        <dbReference type="Proteomes" id="UP000658225"/>
    </source>
</evidence>
<evidence type="ECO:0000313" key="3">
    <source>
        <dbReference type="EMBL" id="MBE1554665.1"/>
    </source>
</evidence>
<dbReference type="SUPFAM" id="SSF52833">
    <property type="entry name" value="Thioredoxin-like"/>
    <property type="match status" value="1"/>
</dbReference>
<dbReference type="EMBL" id="JADBEL010000008">
    <property type="protein sequence ID" value="MBE1554665.1"/>
    <property type="molecule type" value="Genomic_DNA"/>
</dbReference>
<protein>
    <submittedName>
        <fullName evidence="3">Peptide methionine sulfoxide reductase msrA/msrB</fullName>
        <ecNumber evidence="3">1.8.4.11</ecNumber>
        <ecNumber evidence="3">1.8.4.12</ecNumber>
    </submittedName>
</protein>
<dbReference type="PROSITE" id="PS51257">
    <property type="entry name" value="PROKAR_LIPOPROTEIN"/>
    <property type="match status" value="1"/>
</dbReference>
<dbReference type="EC" id="1.8.4.11" evidence="3"/>
<dbReference type="GO" id="GO:0008113">
    <property type="term" value="F:peptide-methionine (S)-S-oxide reductase activity"/>
    <property type="evidence" value="ECO:0007669"/>
    <property type="project" value="UniProtKB-EC"/>
</dbReference>
<dbReference type="AlphaFoldDB" id="A0A927MHS8"/>
<keyword evidence="1" id="KW-0732">Signal</keyword>
<feature type="chain" id="PRO_5037311451" evidence="1">
    <location>
        <begin position="20"/>
        <end position="168"/>
    </location>
</feature>
<evidence type="ECO:0000256" key="1">
    <source>
        <dbReference type="SAM" id="SignalP"/>
    </source>
</evidence>
<feature type="domain" description="Thioredoxin" evidence="2">
    <location>
        <begin position="26"/>
        <end position="168"/>
    </location>
</feature>
<gene>
    <name evidence="3" type="ORF">H4683_001743</name>
</gene>
<dbReference type="InterPro" id="IPR013766">
    <property type="entry name" value="Thioredoxin_domain"/>
</dbReference>
<feature type="signal peptide" evidence="1">
    <location>
        <begin position="1"/>
        <end position="19"/>
    </location>
</feature>
<name>A0A927MHS8_9BACL</name>